<sequence length="105" mass="11169">MHLFHRLLLPMLLVHLSAGCLLPASSTLPDTPKDATISTNVEAKLAEDQQGGLSDIIVTTEGGTVTLTGTVHKAERKARAAELARQVPGVRRVKNDLEIRAAPAP</sequence>
<organism evidence="3 4">
    <name type="scientific">Nitrospira defluvii</name>
    <dbReference type="NCBI Taxonomy" id="330214"/>
    <lineage>
        <taxon>Bacteria</taxon>
        <taxon>Pseudomonadati</taxon>
        <taxon>Nitrospirota</taxon>
        <taxon>Nitrospiria</taxon>
        <taxon>Nitrospirales</taxon>
        <taxon>Nitrospiraceae</taxon>
        <taxon>Nitrospira</taxon>
    </lineage>
</organism>
<name>A0ABM8RIR4_9BACT</name>
<dbReference type="PANTHER" id="PTHR34606:SF15">
    <property type="entry name" value="BON DOMAIN-CONTAINING PROTEIN"/>
    <property type="match status" value="1"/>
</dbReference>
<dbReference type="EMBL" id="CAJNBJ010000016">
    <property type="protein sequence ID" value="CAE6755247.1"/>
    <property type="molecule type" value="Genomic_DNA"/>
</dbReference>
<evidence type="ECO:0000313" key="4">
    <source>
        <dbReference type="Proteomes" id="UP000675880"/>
    </source>
</evidence>
<dbReference type="Gene3D" id="3.30.1340.30">
    <property type="match status" value="1"/>
</dbReference>
<evidence type="ECO:0000256" key="1">
    <source>
        <dbReference type="SAM" id="SignalP"/>
    </source>
</evidence>
<dbReference type="PROSITE" id="PS51257">
    <property type="entry name" value="PROKAR_LIPOPROTEIN"/>
    <property type="match status" value="1"/>
</dbReference>
<dbReference type="Proteomes" id="UP000675880">
    <property type="component" value="Unassembled WGS sequence"/>
</dbReference>
<dbReference type="Pfam" id="PF04972">
    <property type="entry name" value="BON"/>
    <property type="match status" value="1"/>
</dbReference>
<dbReference type="RefSeq" id="WP_213042537.1">
    <property type="nucleotide sequence ID" value="NZ_CAJNBJ010000016.1"/>
</dbReference>
<dbReference type="PANTHER" id="PTHR34606">
    <property type="entry name" value="BON DOMAIN-CONTAINING PROTEIN"/>
    <property type="match status" value="1"/>
</dbReference>
<feature type="signal peptide" evidence="1">
    <location>
        <begin position="1"/>
        <end position="26"/>
    </location>
</feature>
<accession>A0ABM8RIR4</accession>
<dbReference type="InterPro" id="IPR014004">
    <property type="entry name" value="Transpt-assoc_nodulatn_dom_bac"/>
</dbReference>
<keyword evidence="1" id="KW-0732">Signal</keyword>
<feature type="chain" id="PRO_5046300107" evidence="1">
    <location>
        <begin position="27"/>
        <end position="105"/>
    </location>
</feature>
<keyword evidence="4" id="KW-1185">Reference proteome</keyword>
<proteinExistence type="predicted"/>
<protein>
    <submittedName>
        <fullName evidence="3">Transporter</fullName>
    </submittedName>
</protein>
<dbReference type="SMART" id="SM00749">
    <property type="entry name" value="BON"/>
    <property type="match status" value="1"/>
</dbReference>
<evidence type="ECO:0000313" key="3">
    <source>
        <dbReference type="EMBL" id="CAE6755247.1"/>
    </source>
</evidence>
<evidence type="ECO:0000259" key="2">
    <source>
        <dbReference type="PROSITE" id="PS50914"/>
    </source>
</evidence>
<gene>
    <name evidence="3" type="ORF">NSPZN2_30370</name>
</gene>
<dbReference type="PROSITE" id="PS50914">
    <property type="entry name" value="BON"/>
    <property type="match status" value="1"/>
</dbReference>
<reference evidence="3 4" key="1">
    <citation type="submission" date="2021-02" db="EMBL/GenBank/DDBJ databases">
        <authorList>
            <person name="Han P."/>
        </authorList>
    </citation>
    <scope>NUCLEOTIDE SEQUENCE [LARGE SCALE GENOMIC DNA]</scope>
    <source>
        <strain evidence="3">Candidatus Nitrospira sp. ZN2</strain>
    </source>
</reference>
<feature type="domain" description="BON" evidence="2">
    <location>
        <begin position="33"/>
        <end position="101"/>
    </location>
</feature>
<dbReference type="InterPro" id="IPR051686">
    <property type="entry name" value="Lipoprotein_DolP"/>
</dbReference>
<comment type="caution">
    <text evidence="3">The sequence shown here is derived from an EMBL/GenBank/DDBJ whole genome shotgun (WGS) entry which is preliminary data.</text>
</comment>
<dbReference type="InterPro" id="IPR007055">
    <property type="entry name" value="BON_dom"/>
</dbReference>